<feature type="region of interest" description="Disordered" evidence="1">
    <location>
        <begin position="18"/>
        <end position="76"/>
    </location>
</feature>
<feature type="chain" id="PRO_5026868230" evidence="2">
    <location>
        <begin position="18"/>
        <end position="89"/>
    </location>
</feature>
<dbReference type="Proteomes" id="UP000441523">
    <property type="component" value="Unassembled WGS sequence"/>
</dbReference>
<evidence type="ECO:0000256" key="1">
    <source>
        <dbReference type="SAM" id="MobiDB-lite"/>
    </source>
</evidence>
<protein>
    <submittedName>
        <fullName evidence="3">Uncharacterized protein</fullName>
    </submittedName>
</protein>
<gene>
    <name evidence="3" type="ORF">F6X51_24325</name>
</gene>
<proteinExistence type="predicted"/>
<reference evidence="3 4" key="1">
    <citation type="submission" date="2019-09" db="EMBL/GenBank/DDBJ databases">
        <title>YIM 132548 draft genome.</title>
        <authorList>
            <person name="Jiang L."/>
        </authorList>
    </citation>
    <scope>NUCLEOTIDE SEQUENCE [LARGE SCALE GENOMIC DNA]</scope>
    <source>
        <strain evidence="3 4">YIM 132548</strain>
    </source>
</reference>
<comment type="caution">
    <text evidence="3">The sequence shown here is derived from an EMBL/GenBank/DDBJ whole genome shotgun (WGS) entry which is preliminary data.</text>
</comment>
<evidence type="ECO:0000313" key="3">
    <source>
        <dbReference type="EMBL" id="KAB1069965.1"/>
    </source>
</evidence>
<evidence type="ECO:0000256" key="2">
    <source>
        <dbReference type="SAM" id="SignalP"/>
    </source>
</evidence>
<dbReference type="EMBL" id="VZZJ01000034">
    <property type="protein sequence ID" value="KAB1069965.1"/>
    <property type="molecule type" value="Genomic_DNA"/>
</dbReference>
<accession>A0A6N6MK53</accession>
<keyword evidence="4" id="KW-1185">Reference proteome</keyword>
<evidence type="ECO:0000313" key="4">
    <source>
        <dbReference type="Proteomes" id="UP000441523"/>
    </source>
</evidence>
<keyword evidence="2" id="KW-0732">Signal</keyword>
<feature type="compositionally biased region" description="Basic and acidic residues" evidence="1">
    <location>
        <begin position="27"/>
        <end position="76"/>
    </location>
</feature>
<dbReference type="AlphaFoldDB" id="A0A6N6MK53"/>
<dbReference type="RefSeq" id="WP_150966349.1">
    <property type="nucleotide sequence ID" value="NZ_VZZJ01000034.1"/>
</dbReference>
<feature type="signal peptide" evidence="2">
    <location>
        <begin position="1"/>
        <end position="17"/>
    </location>
</feature>
<organism evidence="3 4">
    <name type="scientific">Methylobacterium planeticum</name>
    <dbReference type="NCBI Taxonomy" id="2615211"/>
    <lineage>
        <taxon>Bacteria</taxon>
        <taxon>Pseudomonadati</taxon>
        <taxon>Pseudomonadota</taxon>
        <taxon>Alphaproteobacteria</taxon>
        <taxon>Hyphomicrobiales</taxon>
        <taxon>Methylobacteriaceae</taxon>
        <taxon>Methylobacterium</taxon>
    </lineage>
</organism>
<name>A0A6N6MK53_9HYPH</name>
<sequence>MLRALAVTGALTMLAAAAPLPPQPRPAAEHARTEHARTEHAKAEATIREKRDTEKREAEMKRNQLASETRDKAWDGRMKRTMSGVCRGC</sequence>